<organism evidence="1 2">
    <name type="scientific">Paenimyroides tangerinum</name>
    <dbReference type="NCBI Taxonomy" id="2488728"/>
    <lineage>
        <taxon>Bacteria</taxon>
        <taxon>Pseudomonadati</taxon>
        <taxon>Bacteroidota</taxon>
        <taxon>Flavobacteriia</taxon>
        <taxon>Flavobacteriales</taxon>
        <taxon>Flavobacteriaceae</taxon>
        <taxon>Paenimyroides</taxon>
    </lineage>
</organism>
<name>A0A3P3WBW8_9FLAO</name>
<evidence type="ECO:0000313" key="1">
    <source>
        <dbReference type="EMBL" id="RRJ91526.1"/>
    </source>
</evidence>
<evidence type="ECO:0000313" key="2">
    <source>
        <dbReference type="Proteomes" id="UP000275719"/>
    </source>
</evidence>
<accession>A0A3P3WBW8</accession>
<comment type="caution">
    <text evidence="1">The sequence shown here is derived from an EMBL/GenBank/DDBJ whole genome shotgun (WGS) entry which is preliminary data.</text>
</comment>
<dbReference type="AlphaFoldDB" id="A0A3P3WBW8"/>
<keyword evidence="2" id="KW-1185">Reference proteome</keyword>
<dbReference type="RefSeq" id="WP_125018424.1">
    <property type="nucleotide sequence ID" value="NZ_RQVQ01000010.1"/>
</dbReference>
<dbReference type="EMBL" id="RQVQ01000010">
    <property type="protein sequence ID" value="RRJ91526.1"/>
    <property type="molecule type" value="Genomic_DNA"/>
</dbReference>
<dbReference type="Proteomes" id="UP000275719">
    <property type="component" value="Unassembled WGS sequence"/>
</dbReference>
<sequence length="292" mass="32011">MNRPYVECHENKTGFRNTGAKKQCVLGKTVKFAYGIPGFKFASVEDAKDIEKWNEAIAQKKLFPLYDAEEYAVADTEPTYWEGENIRIETSKGKKIRTFRSILSLCSYFALKSFDGQEGQIFEFTNDPGVKGIIGEDGSVKGQTTTLNIGRLQDSTGEMPQNAVVTVNYKDFNERENAGADFKTNWSHLELFGIFDAHLELVSASATQIKIKVRTGCGAGDELISTLKSGDLEVRSAVGALVTTTFVEADSQGIYTLTGTAFTTGHTVLLVGVVSIDNQHYESTGPLKVTIT</sequence>
<protein>
    <submittedName>
        <fullName evidence="1">Uncharacterized protein</fullName>
    </submittedName>
</protein>
<proteinExistence type="predicted"/>
<gene>
    <name evidence="1" type="ORF">EG240_05840</name>
</gene>
<dbReference type="OrthoDB" id="1326295at2"/>
<reference evidence="1 2" key="1">
    <citation type="submission" date="2018-11" db="EMBL/GenBank/DDBJ databases">
        <title>Flavobacterium sp. nov., YIM 102701-2 draft genome.</title>
        <authorList>
            <person name="Li G."/>
            <person name="Jiang Y."/>
        </authorList>
    </citation>
    <scope>NUCLEOTIDE SEQUENCE [LARGE SCALE GENOMIC DNA]</scope>
    <source>
        <strain evidence="1 2">YIM 102701-2</strain>
    </source>
</reference>